<dbReference type="EMBL" id="LAZR01051806">
    <property type="protein sequence ID" value="KKK84379.1"/>
    <property type="molecule type" value="Genomic_DNA"/>
</dbReference>
<name>A0A0F9B161_9ZZZZ</name>
<gene>
    <name evidence="1" type="ORF">LCGC14_2783920</name>
</gene>
<dbReference type="AlphaFoldDB" id="A0A0F9B161"/>
<accession>A0A0F9B161</accession>
<organism evidence="1">
    <name type="scientific">marine sediment metagenome</name>
    <dbReference type="NCBI Taxonomy" id="412755"/>
    <lineage>
        <taxon>unclassified sequences</taxon>
        <taxon>metagenomes</taxon>
        <taxon>ecological metagenomes</taxon>
    </lineage>
</organism>
<evidence type="ECO:0000313" key="1">
    <source>
        <dbReference type="EMBL" id="KKK84379.1"/>
    </source>
</evidence>
<sequence length="83" mass="9575">MKVNVTIDFPSLDRKIVAFHYGDDGEEANRNTLQYFIKQEVEDGLEFLANDYHNISAEGKVISLREKVKDRFENVPTIKVSDI</sequence>
<reference evidence="1" key="1">
    <citation type="journal article" date="2015" name="Nature">
        <title>Complex archaea that bridge the gap between prokaryotes and eukaryotes.</title>
        <authorList>
            <person name="Spang A."/>
            <person name="Saw J.H."/>
            <person name="Jorgensen S.L."/>
            <person name="Zaremba-Niedzwiedzka K."/>
            <person name="Martijn J."/>
            <person name="Lind A.E."/>
            <person name="van Eijk R."/>
            <person name="Schleper C."/>
            <person name="Guy L."/>
            <person name="Ettema T.J."/>
        </authorList>
    </citation>
    <scope>NUCLEOTIDE SEQUENCE</scope>
</reference>
<comment type="caution">
    <text evidence="1">The sequence shown here is derived from an EMBL/GenBank/DDBJ whole genome shotgun (WGS) entry which is preliminary data.</text>
</comment>
<protein>
    <submittedName>
        <fullName evidence="1">Uncharacterized protein</fullName>
    </submittedName>
</protein>
<proteinExistence type="predicted"/>